<sequence>MAVGKVVDNILAKFEIPVVHTTRRVPSLNFMTWAEFCAAIVYIRSQILYILHIGFTITSNGKTVEFIVLMLLAFLQVKNNGIDVSSFITHSMTMYTAIISFLIYAFLAYGMNMRSENFHSKPPQYHFHIKPPQYPFHCMVFSGNMVVASLASIFFPDSIRPVLYVLCVLISGGELLYRIYQREEHIFMRHIRHFFNTPWMWSIRYFSMEQRDILPRFVIHNRHTHRSRFAGIYRRAAALLSYSPHTEKLEPYKEEETYK</sequence>
<evidence type="ECO:0000313" key="3">
    <source>
        <dbReference type="Proteomes" id="UP000594638"/>
    </source>
</evidence>
<dbReference type="Gramene" id="OE9A003031T1">
    <property type="protein sequence ID" value="OE9A003031C1"/>
    <property type="gene ID" value="OE9A003031"/>
</dbReference>
<dbReference type="PANTHER" id="PTHR34115:SF5">
    <property type="entry name" value="PROTEIN, PUTATIVE-RELATED"/>
    <property type="match status" value="1"/>
</dbReference>
<gene>
    <name evidence="2" type="ORF">OLEA9_A003031</name>
</gene>
<dbReference type="Proteomes" id="UP000594638">
    <property type="component" value="Unassembled WGS sequence"/>
</dbReference>
<dbReference type="EMBL" id="CACTIH010000096">
    <property type="protein sequence ID" value="CAA2953662.1"/>
    <property type="molecule type" value="Genomic_DNA"/>
</dbReference>
<accession>A0A8S0PIE5</accession>
<feature type="transmembrane region" description="Helical" evidence="1">
    <location>
        <begin position="94"/>
        <end position="113"/>
    </location>
</feature>
<dbReference type="OrthoDB" id="1730662at2759"/>
<keyword evidence="1" id="KW-0472">Membrane</keyword>
<feature type="transmembrane region" description="Helical" evidence="1">
    <location>
        <begin position="161"/>
        <end position="180"/>
    </location>
</feature>
<keyword evidence="1" id="KW-0812">Transmembrane</keyword>
<feature type="transmembrane region" description="Helical" evidence="1">
    <location>
        <begin position="134"/>
        <end position="155"/>
    </location>
</feature>
<comment type="caution">
    <text evidence="2">The sequence shown here is derived from an EMBL/GenBank/DDBJ whole genome shotgun (WGS) entry which is preliminary data.</text>
</comment>
<name>A0A8S0PIE5_OLEEU</name>
<keyword evidence="1" id="KW-1133">Transmembrane helix</keyword>
<keyword evidence="3" id="KW-1185">Reference proteome</keyword>
<protein>
    <submittedName>
        <fullName evidence="2">Uncharacterized protein</fullName>
    </submittedName>
</protein>
<reference evidence="2 3" key="1">
    <citation type="submission" date="2019-12" db="EMBL/GenBank/DDBJ databases">
        <authorList>
            <person name="Alioto T."/>
            <person name="Alioto T."/>
            <person name="Gomez Garrido J."/>
        </authorList>
    </citation>
    <scope>NUCLEOTIDE SEQUENCE [LARGE SCALE GENOMIC DNA]</scope>
</reference>
<dbReference type="AlphaFoldDB" id="A0A8S0PIE5"/>
<dbReference type="PANTHER" id="PTHR34115">
    <property type="entry name" value="PROTEIN, PUTATIVE-RELATED"/>
    <property type="match status" value="1"/>
</dbReference>
<dbReference type="InterPro" id="IPR053258">
    <property type="entry name" value="Ca-permeable_cation_channel"/>
</dbReference>
<organism evidence="2 3">
    <name type="scientific">Olea europaea subsp. europaea</name>
    <dbReference type="NCBI Taxonomy" id="158383"/>
    <lineage>
        <taxon>Eukaryota</taxon>
        <taxon>Viridiplantae</taxon>
        <taxon>Streptophyta</taxon>
        <taxon>Embryophyta</taxon>
        <taxon>Tracheophyta</taxon>
        <taxon>Spermatophyta</taxon>
        <taxon>Magnoliopsida</taxon>
        <taxon>eudicotyledons</taxon>
        <taxon>Gunneridae</taxon>
        <taxon>Pentapetalae</taxon>
        <taxon>asterids</taxon>
        <taxon>lamiids</taxon>
        <taxon>Lamiales</taxon>
        <taxon>Oleaceae</taxon>
        <taxon>Oleeae</taxon>
        <taxon>Olea</taxon>
    </lineage>
</organism>
<evidence type="ECO:0000313" key="2">
    <source>
        <dbReference type="EMBL" id="CAA2953662.1"/>
    </source>
</evidence>
<evidence type="ECO:0000256" key="1">
    <source>
        <dbReference type="SAM" id="Phobius"/>
    </source>
</evidence>
<proteinExistence type="predicted"/>